<evidence type="ECO:0000313" key="2">
    <source>
        <dbReference type="Proteomes" id="UP001055247"/>
    </source>
</evidence>
<protein>
    <submittedName>
        <fullName evidence="1">Uncharacterized protein</fullName>
    </submittedName>
</protein>
<comment type="caution">
    <text evidence="1">The sequence shown here is derived from an EMBL/GenBank/DDBJ whole genome shotgun (WGS) entry which is preliminary data.</text>
</comment>
<accession>A0AAV4ZPP6</accession>
<dbReference type="EMBL" id="BPQO01000016">
    <property type="protein sequence ID" value="GJD90091.1"/>
    <property type="molecule type" value="Genomic_DNA"/>
</dbReference>
<dbReference type="Proteomes" id="UP001055247">
    <property type="component" value="Unassembled WGS sequence"/>
</dbReference>
<evidence type="ECO:0000313" key="1">
    <source>
        <dbReference type="EMBL" id="GJD90091.1"/>
    </source>
</evidence>
<gene>
    <name evidence="1" type="ORF">BHAOGJBA_3625</name>
</gene>
<name>A0AAV4ZPP6_9HYPH</name>
<organism evidence="1 2">
    <name type="scientific">Methylobacterium hispanicum</name>
    <dbReference type="NCBI Taxonomy" id="270350"/>
    <lineage>
        <taxon>Bacteria</taxon>
        <taxon>Pseudomonadati</taxon>
        <taxon>Pseudomonadota</taxon>
        <taxon>Alphaproteobacteria</taxon>
        <taxon>Hyphomicrobiales</taxon>
        <taxon>Methylobacteriaceae</taxon>
        <taxon>Methylobacterium</taxon>
    </lineage>
</organism>
<dbReference type="AlphaFoldDB" id="A0AAV4ZPP6"/>
<reference evidence="1" key="1">
    <citation type="journal article" date="2016" name="Front. Microbiol.">
        <title>Genome Sequence of the Piezophilic, Mesophilic Sulfate-Reducing Bacterium Desulfovibrio indicus J2T.</title>
        <authorList>
            <person name="Cao J."/>
            <person name="Maignien L."/>
            <person name="Shao Z."/>
            <person name="Alain K."/>
            <person name="Jebbar M."/>
        </authorList>
    </citation>
    <scope>NUCLEOTIDE SEQUENCE</scope>
    <source>
        <strain evidence="1">DSM 16372</strain>
    </source>
</reference>
<sequence>MLSSVTSGSTALLLLRQSSAAAVARKSDSNPNNLLSSSVDPSAHRTEAESNAALFSVNSPNPVKELSAMLVRVGHVFGIEPDDYATQSEFVAALGETFAKLTAKPGDPEMIDTIAERLSLDEETVETLKKQKTPDLLAATIEKALGLDRRGVSLTAVIAAGKDPSSSEAEAVYSALLKGLDPAQEPIGWEDLGLYRPGPTAGRTVA</sequence>
<proteinExistence type="predicted"/>
<keyword evidence="2" id="KW-1185">Reference proteome</keyword>
<reference evidence="1" key="2">
    <citation type="submission" date="2021-08" db="EMBL/GenBank/DDBJ databases">
        <authorList>
            <person name="Tani A."/>
            <person name="Ola A."/>
            <person name="Ogura Y."/>
            <person name="Katsura K."/>
            <person name="Hayashi T."/>
        </authorList>
    </citation>
    <scope>NUCLEOTIDE SEQUENCE</scope>
    <source>
        <strain evidence="1">DSM 16372</strain>
    </source>
</reference>